<dbReference type="EMBL" id="KN835379">
    <property type="protein sequence ID" value="KIK38681.1"/>
    <property type="molecule type" value="Genomic_DNA"/>
</dbReference>
<protein>
    <submittedName>
        <fullName evidence="2">Uncharacterized protein</fullName>
    </submittedName>
</protein>
<proteinExistence type="predicted"/>
<dbReference type="Proteomes" id="UP000054485">
    <property type="component" value="Unassembled WGS sequence"/>
</dbReference>
<dbReference type="HOGENOM" id="CLU_2723885_0_0_1"/>
<reference evidence="2 3" key="1">
    <citation type="submission" date="2014-04" db="EMBL/GenBank/DDBJ databases">
        <authorList>
            <consortium name="DOE Joint Genome Institute"/>
            <person name="Kuo A."/>
            <person name="Ruytinx J."/>
            <person name="Rineau F."/>
            <person name="Colpaert J."/>
            <person name="Kohler A."/>
            <person name="Nagy L.G."/>
            <person name="Floudas D."/>
            <person name="Copeland A."/>
            <person name="Barry K.W."/>
            <person name="Cichocki N."/>
            <person name="Veneault-Fourrey C."/>
            <person name="LaButti K."/>
            <person name="Lindquist E.A."/>
            <person name="Lipzen A."/>
            <person name="Lundell T."/>
            <person name="Morin E."/>
            <person name="Murat C."/>
            <person name="Sun H."/>
            <person name="Tunlid A."/>
            <person name="Henrissat B."/>
            <person name="Grigoriev I.V."/>
            <person name="Hibbett D.S."/>
            <person name="Martin F."/>
            <person name="Nordberg H.P."/>
            <person name="Cantor M.N."/>
            <person name="Hua S.X."/>
        </authorList>
    </citation>
    <scope>NUCLEOTIDE SEQUENCE [LARGE SCALE GENOMIC DNA]</scope>
    <source>
        <strain evidence="2 3">UH-Slu-Lm8-n1</strain>
    </source>
</reference>
<feature type="region of interest" description="Disordered" evidence="1">
    <location>
        <begin position="35"/>
        <end position="72"/>
    </location>
</feature>
<name>A0A0D0AA65_9AGAM</name>
<evidence type="ECO:0000313" key="3">
    <source>
        <dbReference type="Proteomes" id="UP000054485"/>
    </source>
</evidence>
<evidence type="ECO:0000313" key="2">
    <source>
        <dbReference type="EMBL" id="KIK38681.1"/>
    </source>
</evidence>
<gene>
    <name evidence="2" type="ORF">CY34DRAFT_375571</name>
</gene>
<feature type="compositionally biased region" description="Polar residues" evidence="1">
    <location>
        <begin position="42"/>
        <end position="51"/>
    </location>
</feature>
<reference evidence="3" key="2">
    <citation type="submission" date="2015-01" db="EMBL/GenBank/DDBJ databases">
        <title>Evolutionary Origins and Diversification of the Mycorrhizal Mutualists.</title>
        <authorList>
            <consortium name="DOE Joint Genome Institute"/>
            <consortium name="Mycorrhizal Genomics Consortium"/>
            <person name="Kohler A."/>
            <person name="Kuo A."/>
            <person name="Nagy L.G."/>
            <person name="Floudas D."/>
            <person name="Copeland A."/>
            <person name="Barry K.W."/>
            <person name="Cichocki N."/>
            <person name="Veneault-Fourrey C."/>
            <person name="LaButti K."/>
            <person name="Lindquist E.A."/>
            <person name="Lipzen A."/>
            <person name="Lundell T."/>
            <person name="Morin E."/>
            <person name="Murat C."/>
            <person name="Riley R."/>
            <person name="Ohm R."/>
            <person name="Sun H."/>
            <person name="Tunlid A."/>
            <person name="Henrissat B."/>
            <person name="Grigoriev I.V."/>
            <person name="Hibbett D.S."/>
            <person name="Martin F."/>
        </authorList>
    </citation>
    <scope>NUCLEOTIDE SEQUENCE [LARGE SCALE GENOMIC DNA]</scope>
    <source>
        <strain evidence="3">UH-Slu-Lm8-n1</strain>
    </source>
</reference>
<dbReference type="InParanoid" id="A0A0D0AA65"/>
<keyword evidence="3" id="KW-1185">Reference proteome</keyword>
<dbReference type="OrthoDB" id="2646242at2759"/>
<dbReference type="AlphaFoldDB" id="A0A0D0AA65"/>
<sequence length="72" mass="7940">MAGGPDQSFDVVHLEISKTKDQVDANTTLEPHISSPLKRQRSFTVSESSGPMNKRVRISRNSAISDDEDIVI</sequence>
<evidence type="ECO:0000256" key="1">
    <source>
        <dbReference type="SAM" id="MobiDB-lite"/>
    </source>
</evidence>
<accession>A0A0D0AA65</accession>
<organism evidence="2 3">
    <name type="scientific">Suillus luteus UH-Slu-Lm8-n1</name>
    <dbReference type="NCBI Taxonomy" id="930992"/>
    <lineage>
        <taxon>Eukaryota</taxon>
        <taxon>Fungi</taxon>
        <taxon>Dikarya</taxon>
        <taxon>Basidiomycota</taxon>
        <taxon>Agaricomycotina</taxon>
        <taxon>Agaricomycetes</taxon>
        <taxon>Agaricomycetidae</taxon>
        <taxon>Boletales</taxon>
        <taxon>Suillineae</taxon>
        <taxon>Suillaceae</taxon>
        <taxon>Suillus</taxon>
    </lineage>
</organism>